<feature type="transmembrane region" description="Helical" evidence="1">
    <location>
        <begin position="105"/>
        <end position="126"/>
    </location>
</feature>
<evidence type="ECO:0000256" key="1">
    <source>
        <dbReference type="SAM" id="Phobius"/>
    </source>
</evidence>
<dbReference type="EMBL" id="JAFNLT010000013">
    <property type="protein sequence ID" value="MBO1228244.1"/>
    <property type="molecule type" value="Genomic_DNA"/>
</dbReference>
<name>A0ABS3L3W3_9STAP</name>
<reference evidence="2 3" key="1">
    <citation type="submission" date="2021-03" db="EMBL/GenBank/DDBJ databases">
        <title>Staphylococci and Mammaliicocci in bats.</title>
        <authorList>
            <person name="Fountain K."/>
        </authorList>
    </citation>
    <scope>NUCLEOTIDE SEQUENCE [LARGE SCALE GENOMIC DNA]</scope>
    <source>
        <strain evidence="2 3">18_1_E_SW</strain>
    </source>
</reference>
<evidence type="ECO:0000313" key="3">
    <source>
        <dbReference type="Proteomes" id="UP000664081"/>
    </source>
</evidence>
<sequence length="130" mass="14985">MIASTLLFGTGLFTFWRGLFWTIEQDSVLGDSAFYQELHQLMPIWIWGILFMLAGLSLVCASYLLPKKNQKSYWFITIGSFISFIMYFIITSASVYNALNWLSPIQLATLSGIYLVMTFFGGFEIYGRRR</sequence>
<evidence type="ECO:0000313" key="2">
    <source>
        <dbReference type="EMBL" id="MBO1228244.1"/>
    </source>
</evidence>
<accession>A0ABS3L3W3</accession>
<comment type="caution">
    <text evidence="2">The sequence shown here is derived from an EMBL/GenBank/DDBJ whole genome shotgun (WGS) entry which is preliminary data.</text>
</comment>
<feature type="transmembrane region" description="Helical" evidence="1">
    <location>
        <begin position="72"/>
        <end position="99"/>
    </location>
</feature>
<keyword evidence="1" id="KW-0812">Transmembrane</keyword>
<protein>
    <submittedName>
        <fullName evidence="2">Uncharacterized protein</fullName>
    </submittedName>
</protein>
<keyword evidence="1" id="KW-1133">Transmembrane helix</keyword>
<feature type="transmembrane region" description="Helical" evidence="1">
    <location>
        <begin position="44"/>
        <end position="65"/>
    </location>
</feature>
<organism evidence="2 3">
    <name type="scientific">Staphylococcus nepalensis</name>
    <dbReference type="NCBI Taxonomy" id="214473"/>
    <lineage>
        <taxon>Bacteria</taxon>
        <taxon>Bacillati</taxon>
        <taxon>Bacillota</taxon>
        <taxon>Bacilli</taxon>
        <taxon>Bacillales</taxon>
        <taxon>Staphylococcaceae</taxon>
        <taxon>Staphylococcus</taxon>
    </lineage>
</organism>
<proteinExistence type="predicted"/>
<keyword evidence="3" id="KW-1185">Reference proteome</keyword>
<keyword evidence="1" id="KW-0472">Membrane</keyword>
<dbReference type="Proteomes" id="UP000664081">
    <property type="component" value="Unassembled WGS sequence"/>
</dbReference>
<gene>
    <name evidence="2" type="ORF">J3T88_13165</name>
</gene>